<dbReference type="InterPro" id="IPR013766">
    <property type="entry name" value="Thioredoxin_domain"/>
</dbReference>
<gene>
    <name evidence="7" type="ORF">BFP71_15485</name>
</gene>
<evidence type="ECO:0000256" key="3">
    <source>
        <dbReference type="ARBA" id="ARBA00023157"/>
    </source>
</evidence>
<dbReference type="OrthoDB" id="6399635at2"/>
<organism evidence="7 8">
    <name type="scientific">Roseivirga misakiensis</name>
    <dbReference type="NCBI Taxonomy" id="1563681"/>
    <lineage>
        <taxon>Bacteria</taxon>
        <taxon>Pseudomonadati</taxon>
        <taxon>Bacteroidota</taxon>
        <taxon>Cytophagia</taxon>
        <taxon>Cytophagales</taxon>
        <taxon>Roseivirgaceae</taxon>
        <taxon>Roseivirga</taxon>
    </lineage>
</organism>
<keyword evidence="4" id="KW-0676">Redox-active center</keyword>
<dbReference type="Pfam" id="PF14289">
    <property type="entry name" value="DUF4369"/>
    <property type="match status" value="1"/>
</dbReference>
<dbReference type="Proteomes" id="UP000095552">
    <property type="component" value="Unassembled WGS sequence"/>
</dbReference>
<comment type="subcellular location">
    <subcellularLocation>
        <location evidence="1">Cell envelope</location>
    </subcellularLocation>
</comment>
<evidence type="ECO:0000259" key="6">
    <source>
        <dbReference type="PROSITE" id="PS51352"/>
    </source>
</evidence>
<evidence type="ECO:0000256" key="1">
    <source>
        <dbReference type="ARBA" id="ARBA00004196"/>
    </source>
</evidence>
<dbReference type="STRING" id="1563681.BFP71_15485"/>
<dbReference type="PANTHER" id="PTHR42852">
    <property type="entry name" value="THIOL:DISULFIDE INTERCHANGE PROTEIN DSBE"/>
    <property type="match status" value="1"/>
</dbReference>
<dbReference type="InterPro" id="IPR025380">
    <property type="entry name" value="DUF4369"/>
</dbReference>
<accession>A0A1E5T0E7</accession>
<dbReference type="RefSeq" id="WP_069836346.1">
    <property type="nucleotide sequence ID" value="NZ_MDGQ01000005.1"/>
</dbReference>
<evidence type="ECO:0000256" key="4">
    <source>
        <dbReference type="ARBA" id="ARBA00023284"/>
    </source>
</evidence>
<evidence type="ECO:0000313" key="8">
    <source>
        <dbReference type="Proteomes" id="UP000095552"/>
    </source>
</evidence>
<proteinExistence type="predicted"/>
<dbReference type="GO" id="GO:0017004">
    <property type="term" value="P:cytochrome complex assembly"/>
    <property type="evidence" value="ECO:0007669"/>
    <property type="project" value="UniProtKB-KW"/>
</dbReference>
<keyword evidence="8" id="KW-1185">Reference proteome</keyword>
<evidence type="ECO:0000313" key="7">
    <source>
        <dbReference type="EMBL" id="OEK04841.1"/>
    </source>
</evidence>
<dbReference type="GO" id="GO:0030313">
    <property type="term" value="C:cell envelope"/>
    <property type="evidence" value="ECO:0007669"/>
    <property type="project" value="UniProtKB-SubCell"/>
</dbReference>
<dbReference type="PROSITE" id="PS51257">
    <property type="entry name" value="PROKAR_LIPOPROTEIN"/>
    <property type="match status" value="1"/>
</dbReference>
<feature type="chain" id="PRO_5009185790" description="Thioredoxin domain-containing protein" evidence="5">
    <location>
        <begin position="23"/>
        <end position="370"/>
    </location>
</feature>
<dbReference type="PANTHER" id="PTHR42852:SF6">
    <property type="entry name" value="THIOL:DISULFIDE INTERCHANGE PROTEIN DSBE"/>
    <property type="match status" value="1"/>
</dbReference>
<reference evidence="7 8" key="1">
    <citation type="submission" date="2016-08" db="EMBL/GenBank/DDBJ databases">
        <title>Draft genome of Fabibacter sp. strain SK-8.</title>
        <authorList>
            <person name="Wong S.-K."/>
            <person name="Hamasaki K."/>
            <person name="Yoshizawa S."/>
        </authorList>
    </citation>
    <scope>NUCLEOTIDE SEQUENCE [LARGE SCALE GENOMIC DNA]</scope>
    <source>
        <strain evidence="7 8">SK-8</strain>
    </source>
</reference>
<dbReference type="CDD" id="cd02966">
    <property type="entry name" value="TlpA_like_family"/>
    <property type="match status" value="1"/>
</dbReference>
<comment type="caution">
    <text evidence="7">The sequence shown here is derived from an EMBL/GenBank/DDBJ whole genome shotgun (WGS) entry which is preliminary data.</text>
</comment>
<dbReference type="GO" id="GO:0016491">
    <property type="term" value="F:oxidoreductase activity"/>
    <property type="evidence" value="ECO:0007669"/>
    <property type="project" value="InterPro"/>
</dbReference>
<dbReference type="Gene3D" id="3.40.30.10">
    <property type="entry name" value="Glutaredoxin"/>
    <property type="match status" value="1"/>
</dbReference>
<dbReference type="InterPro" id="IPR050553">
    <property type="entry name" value="Thioredoxin_ResA/DsbE_sf"/>
</dbReference>
<feature type="signal peptide" evidence="5">
    <location>
        <begin position="1"/>
        <end position="22"/>
    </location>
</feature>
<dbReference type="EMBL" id="MDGQ01000005">
    <property type="protein sequence ID" value="OEK04841.1"/>
    <property type="molecule type" value="Genomic_DNA"/>
</dbReference>
<evidence type="ECO:0000256" key="5">
    <source>
        <dbReference type="SAM" id="SignalP"/>
    </source>
</evidence>
<feature type="domain" description="Thioredoxin" evidence="6">
    <location>
        <begin position="230"/>
        <end position="370"/>
    </location>
</feature>
<dbReference type="GO" id="GO:0016209">
    <property type="term" value="F:antioxidant activity"/>
    <property type="evidence" value="ECO:0007669"/>
    <property type="project" value="InterPro"/>
</dbReference>
<keyword evidence="2" id="KW-0201">Cytochrome c-type biogenesis</keyword>
<dbReference type="Pfam" id="PF00578">
    <property type="entry name" value="AhpC-TSA"/>
    <property type="match status" value="1"/>
</dbReference>
<dbReference type="InterPro" id="IPR036249">
    <property type="entry name" value="Thioredoxin-like_sf"/>
</dbReference>
<dbReference type="SUPFAM" id="SSF52833">
    <property type="entry name" value="Thioredoxin-like"/>
    <property type="match status" value="1"/>
</dbReference>
<name>A0A1E5T0E7_9BACT</name>
<dbReference type="AlphaFoldDB" id="A0A1E5T0E7"/>
<keyword evidence="5" id="KW-0732">Signal</keyword>
<keyword evidence="3" id="KW-1015">Disulfide bond</keyword>
<sequence length="370" mass="41484">MKKLIVLLVLVGMITACGSANDGLVKITGKIENAIPQGEVILEKYEQGQITPVTTVYSDHKGNFEIEVAVETPSFYRINIYGQQFETIVLDDEDLSIEAEGDGGSNITVSGSKDAENIEKLYAFLDEYQGLVGSFNQRYVSARNSGDQELLKSLTEEGLGLEQKKIDRLKELAWDFDGSLVALLIVDYIPNKADEYYFLDSLVTKLKKDVPNAKDVDYFAQSLPFFKPAVSIGDMAPEITLPKPNGENLSLSDMKGKYVLLDFWAGWCKPCRAENPNIVNMYNKYNEKGFDVFSVSLDRTREQWLDAIEKDGLVWPNHVSDIKYFQSIAAIDYKVNAIPFALLLDPEGRVIGKNLRGIMLQRKLESIFGE</sequence>
<dbReference type="InterPro" id="IPR000866">
    <property type="entry name" value="AhpC/TSA"/>
</dbReference>
<evidence type="ECO:0000256" key="2">
    <source>
        <dbReference type="ARBA" id="ARBA00022748"/>
    </source>
</evidence>
<dbReference type="PROSITE" id="PS51352">
    <property type="entry name" value="THIOREDOXIN_2"/>
    <property type="match status" value="1"/>
</dbReference>
<protein>
    <recommendedName>
        <fullName evidence="6">Thioredoxin domain-containing protein</fullName>
    </recommendedName>
</protein>